<name>A0A9W7WL33_TRIRA</name>
<dbReference type="SUPFAM" id="SSF47986">
    <property type="entry name" value="DEATH domain"/>
    <property type="match status" value="1"/>
</dbReference>
<evidence type="ECO:0000256" key="1">
    <source>
        <dbReference type="ARBA" id="ARBA00009109"/>
    </source>
</evidence>
<dbReference type="InterPro" id="IPR055419">
    <property type="entry name" value="Spectrin_PEPL/EVPL"/>
</dbReference>
<keyword evidence="4" id="KW-1185">Reference proteome</keyword>
<dbReference type="EMBL" id="JAFHDT010000011">
    <property type="protein sequence ID" value="KAI7803536.1"/>
    <property type="molecule type" value="Genomic_DNA"/>
</dbReference>
<dbReference type="Pfam" id="PF02758">
    <property type="entry name" value="PYRIN"/>
    <property type="match status" value="1"/>
</dbReference>
<evidence type="ECO:0000313" key="4">
    <source>
        <dbReference type="Proteomes" id="UP001059041"/>
    </source>
</evidence>
<proteinExistence type="inferred from homology"/>
<dbReference type="Pfam" id="PF23160">
    <property type="entry name" value="Spectrin_1st_PEPL"/>
    <property type="match status" value="1"/>
</dbReference>
<comment type="caution">
    <text evidence="3">The sequence shown here is derived from an EMBL/GenBank/DDBJ whole genome shotgun (WGS) entry which is preliminary data.</text>
</comment>
<sequence>MNGQKKHPVKSSRSEDEDLTSLVNQLQLNADQFEKCIQQIQKLQIEDTENESNGSPLKHNSEVKEILSQVENLLSPLFLDVDKVKKRKYPLARLVEDDVNQLYDRFRKQHGIYRNLYNQLKPACPTPAVDLSKGLSDNQIQVEKNPVREMSLPEQLLQTLDNLDSDNLKRFRWYLKQERSVSASHLENADSVDIVDKMVECFGAKGAFNTTLNILRKLKQNNLADQLENNLKEVN</sequence>
<feature type="domain" description="Pyrin" evidence="2">
    <location>
        <begin position="150"/>
        <end position="233"/>
    </location>
</feature>
<dbReference type="InterPro" id="IPR004020">
    <property type="entry name" value="DAPIN"/>
</dbReference>
<dbReference type="InterPro" id="IPR011029">
    <property type="entry name" value="DEATH-like_dom_sf"/>
</dbReference>
<dbReference type="PROSITE" id="PS50824">
    <property type="entry name" value="DAPIN"/>
    <property type="match status" value="1"/>
</dbReference>
<gene>
    <name evidence="3" type="ORF">IRJ41_008034</name>
</gene>
<dbReference type="Proteomes" id="UP001059041">
    <property type="component" value="Linkage Group LG11"/>
</dbReference>
<dbReference type="Gene3D" id="1.10.533.10">
    <property type="entry name" value="Death Domain, Fas"/>
    <property type="match status" value="1"/>
</dbReference>
<dbReference type="CDD" id="cd08321">
    <property type="entry name" value="Pyrin_ASC-like"/>
    <property type="match status" value="1"/>
</dbReference>
<organism evidence="3 4">
    <name type="scientific">Triplophysa rosa</name>
    <name type="common">Cave loach</name>
    <dbReference type="NCBI Taxonomy" id="992332"/>
    <lineage>
        <taxon>Eukaryota</taxon>
        <taxon>Metazoa</taxon>
        <taxon>Chordata</taxon>
        <taxon>Craniata</taxon>
        <taxon>Vertebrata</taxon>
        <taxon>Euteleostomi</taxon>
        <taxon>Actinopterygii</taxon>
        <taxon>Neopterygii</taxon>
        <taxon>Teleostei</taxon>
        <taxon>Ostariophysi</taxon>
        <taxon>Cypriniformes</taxon>
        <taxon>Nemacheilidae</taxon>
        <taxon>Triplophysa</taxon>
    </lineage>
</organism>
<dbReference type="Gene3D" id="1.20.58.60">
    <property type="match status" value="1"/>
</dbReference>
<dbReference type="OrthoDB" id="10058437at2759"/>
<accession>A0A9W7WL33</accession>
<protein>
    <submittedName>
        <fullName evidence="3">Envoplakin-like protein</fullName>
    </submittedName>
</protein>
<dbReference type="SMART" id="SM01289">
    <property type="entry name" value="PYRIN"/>
    <property type="match status" value="1"/>
</dbReference>
<evidence type="ECO:0000313" key="3">
    <source>
        <dbReference type="EMBL" id="KAI7803536.1"/>
    </source>
</evidence>
<reference evidence="3" key="1">
    <citation type="submission" date="2021-02" db="EMBL/GenBank/DDBJ databases">
        <title>Comparative genomics reveals that relaxation of natural selection precedes convergent phenotypic evolution of cavefish.</title>
        <authorList>
            <person name="Peng Z."/>
        </authorList>
    </citation>
    <scope>NUCLEOTIDE SEQUENCE</scope>
    <source>
        <tissue evidence="3">Muscle</tissue>
    </source>
</reference>
<dbReference type="AlphaFoldDB" id="A0A9W7WL33"/>
<evidence type="ECO:0000259" key="2">
    <source>
        <dbReference type="PROSITE" id="PS50824"/>
    </source>
</evidence>
<comment type="similarity">
    <text evidence="1">Belongs to the plakin or cytolinker family.</text>
</comment>